<name>A0A2N5C3Y5_9BURK</name>
<protein>
    <submittedName>
        <fullName evidence="1">Uncharacterized protein</fullName>
    </submittedName>
</protein>
<dbReference type="EMBL" id="PJRP01000021">
    <property type="protein sequence ID" value="PLP96936.1"/>
    <property type="molecule type" value="Genomic_DNA"/>
</dbReference>
<accession>A0A2N5C3Y5</accession>
<evidence type="ECO:0000313" key="2">
    <source>
        <dbReference type="Proteomes" id="UP000234341"/>
    </source>
</evidence>
<evidence type="ECO:0000313" key="1">
    <source>
        <dbReference type="EMBL" id="PLP96936.1"/>
    </source>
</evidence>
<organism evidence="1 2">
    <name type="scientific">Cupriavidus pauculus</name>
    <dbReference type="NCBI Taxonomy" id="82633"/>
    <lineage>
        <taxon>Bacteria</taxon>
        <taxon>Pseudomonadati</taxon>
        <taxon>Pseudomonadota</taxon>
        <taxon>Betaproteobacteria</taxon>
        <taxon>Burkholderiales</taxon>
        <taxon>Burkholderiaceae</taxon>
        <taxon>Cupriavidus</taxon>
    </lineage>
</organism>
<proteinExistence type="predicted"/>
<reference evidence="1 2" key="1">
    <citation type="submission" date="2017-12" db="EMBL/GenBank/DDBJ databases">
        <title>Genome sequence of the active heterotrophic nitrifier-denitrifier, Cupriavidus pauculus UM1.</title>
        <authorList>
            <person name="Putonti C."/>
            <person name="Castignetti D."/>
        </authorList>
    </citation>
    <scope>NUCLEOTIDE SEQUENCE [LARGE SCALE GENOMIC DNA]</scope>
    <source>
        <strain evidence="1 2">UM1</strain>
    </source>
</reference>
<gene>
    <name evidence="1" type="ORF">CYJ10_29270</name>
</gene>
<dbReference type="OrthoDB" id="9017650at2"/>
<dbReference type="Proteomes" id="UP000234341">
    <property type="component" value="Unassembled WGS sequence"/>
</dbReference>
<sequence length="74" mass="7920">MSRRSEYRNEVKTRLSDDDYAALQAFKAMSGFDSDSAALQRAVRLALRGAVGTLPVSLVGVSADMAQLGTQVQA</sequence>
<dbReference type="AlphaFoldDB" id="A0A2N5C3Y5"/>
<comment type="caution">
    <text evidence="1">The sequence shown here is derived from an EMBL/GenBank/DDBJ whole genome shotgun (WGS) entry which is preliminary data.</text>
</comment>